<dbReference type="InterPro" id="IPR003709">
    <property type="entry name" value="VanY-like_core_dom"/>
</dbReference>
<dbReference type="InterPro" id="IPR058193">
    <property type="entry name" value="VanY/YodJ_core_dom"/>
</dbReference>
<dbReference type="InterPro" id="IPR052179">
    <property type="entry name" value="DD-CPase-like"/>
</dbReference>
<dbReference type="Pfam" id="PF02557">
    <property type="entry name" value="VanY"/>
    <property type="match status" value="1"/>
</dbReference>
<dbReference type="EMBL" id="FMHG01000001">
    <property type="protein sequence ID" value="SCJ34072.1"/>
    <property type="molecule type" value="Genomic_DNA"/>
</dbReference>
<gene>
    <name evidence="3" type="ORF">SAMEA3545359_00031</name>
</gene>
<name>A0A1C6FLU7_9FIRM</name>
<dbReference type="PANTHER" id="PTHR34385:SF1">
    <property type="entry name" value="PEPTIDOGLYCAN L-ALANYL-D-GLUTAMATE ENDOPEPTIDASE CWLK"/>
    <property type="match status" value="1"/>
</dbReference>
<proteinExistence type="predicted"/>
<keyword evidence="3" id="KW-0378">Hydrolase</keyword>
<accession>A0A1C6FLU7</accession>
<feature type="domain" description="D-alanyl-D-alanine carboxypeptidase-like core" evidence="2">
    <location>
        <begin position="126"/>
        <end position="263"/>
    </location>
</feature>
<dbReference type="SUPFAM" id="SSF55166">
    <property type="entry name" value="Hedgehog/DD-peptidase"/>
    <property type="match status" value="1"/>
</dbReference>
<evidence type="ECO:0000256" key="1">
    <source>
        <dbReference type="SAM" id="MobiDB-lite"/>
    </source>
</evidence>
<evidence type="ECO:0000313" key="3">
    <source>
        <dbReference type="EMBL" id="SCJ34072.1"/>
    </source>
</evidence>
<dbReference type="GO" id="GO:0006508">
    <property type="term" value="P:proteolysis"/>
    <property type="evidence" value="ECO:0007669"/>
    <property type="project" value="InterPro"/>
</dbReference>
<protein>
    <submittedName>
        <fullName evidence="3">D-alanyl-D-alanine carboxypeptidase</fullName>
    </submittedName>
</protein>
<reference evidence="3" key="1">
    <citation type="submission" date="2015-09" db="EMBL/GenBank/DDBJ databases">
        <authorList>
            <consortium name="Pathogen Informatics"/>
        </authorList>
    </citation>
    <scope>NUCLEOTIDE SEQUENCE</scope>
    <source>
        <strain evidence="3">2789STDY5834896</strain>
    </source>
</reference>
<keyword evidence="3" id="KW-0121">Carboxypeptidase</keyword>
<organism evidence="3">
    <name type="scientific">uncultured Anaerotruncus sp</name>
    <dbReference type="NCBI Taxonomy" id="905011"/>
    <lineage>
        <taxon>Bacteria</taxon>
        <taxon>Bacillati</taxon>
        <taxon>Bacillota</taxon>
        <taxon>Clostridia</taxon>
        <taxon>Eubacteriales</taxon>
        <taxon>Oscillospiraceae</taxon>
        <taxon>Anaerotruncus</taxon>
        <taxon>environmental samples</taxon>
    </lineage>
</organism>
<evidence type="ECO:0000259" key="2">
    <source>
        <dbReference type="Pfam" id="PF02557"/>
    </source>
</evidence>
<keyword evidence="3" id="KW-0645">Protease</keyword>
<dbReference type="InterPro" id="IPR009045">
    <property type="entry name" value="Zn_M74/Hedgehog-like"/>
</dbReference>
<dbReference type="AlphaFoldDB" id="A0A1C6FLU7"/>
<dbReference type="PANTHER" id="PTHR34385">
    <property type="entry name" value="D-ALANYL-D-ALANINE CARBOXYPEPTIDASE"/>
    <property type="match status" value="1"/>
</dbReference>
<feature type="compositionally biased region" description="Low complexity" evidence="1">
    <location>
        <begin position="54"/>
        <end position="91"/>
    </location>
</feature>
<dbReference type="CDD" id="cd14852">
    <property type="entry name" value="LD-carboxypeptidase"/>
    <property type="match status" value="1"/>
</dbReference>
<feature type="region of interest" description="Disordered" evidence="1">
    <location>
        <begin position="49"/>
        <end position="91"/>
    </location>
</feature>
<sequence length="284" mass="31046">MAGKNMRVRRYKSGKNYFWRRVLVAVLALALLAALIVGAVALIRHFSSGGDRGGASSTNTSTNTSTPPSSSAAAAGGSAAGSSSQTSSAPTIDKSDWRLLLVGPNDPLPSGYVPQVVDTDYEGYQFDSRAVDAFNQMMADAAASGNRFWVVSSYRTVARSKELYEGKVQEYVDQGYSQQEAEEEAAQWIAPPGTSEHNAGLSADLVPAAYFDGVGLEQVLEDEPEYQWLWSHCADYGFILRFPKGKEDVTGIHYEPWHFRYVGVEHAREITRRGITLEEYLAQA</sequence>
<dbReference type="GO" id="GO:0004180">
    <property type="term" value="F:carboxypeptidase activity"/>
    <property type="evidence" value="ECO:0007669"/>
    <property type="project" value="UniProtKB-KW"/>
</dbReference>
<dbReference type="Gene3D" id="3.30.1380.10">
    <property type="match status" value="1"/>
</dbReference>